<proteinExistence type="predicted"/>
<evidence type="ECO:0000256" key="1">
    <source>
        <dbReference type="SAM" id="Phobius"/>
    </source>
</evidence>
<keyword evidence="1" id="KW-0812">Transmembrane</keyword>
<reference evidence="2 3" key="1">
    <citation type="submission" date="2019-09" db="EMBL/GenBank/DDBJ databases">
        <authorList>
            <consortium name="DOE Joint Genome Institute"/>
            <person name="Mondo S.J."/>
            <person name="Navarro-Mendoza M.I."/>
            <person name="Perez-Arques C."/>
            <person name="Panchal S."/>
            <person name="Nicolas F.E."/>
            <person name="Ganguly P."/>
            <person name="Pangilinan J."/>
            <person name="Grigoriev I."/>
            <person name="Heitman J."/>
            <person name="Sanya K."/>
            <person name="Garre V."/>
        </authorList>
    </citation>
    <scope>NUCLEOTIDE SEQUENCE [LARGE SCALE GENOMIC DNA]</scope>
    <source>
        <strain evidence="2 3">MU402</strain>
    </source>
</reference>
<feature type="transmembrane region" description="Helical" evidence="1">
    <location>
        <begin position="38"/>
        <end position="60"/>
    </location>
</feature>
<dbReference type="EMBL" id="JAAECE010000013">
    <property type="protein sequence ID" value="KAF1796204.1"/>
    <property type="molecule type" value="Genomic_DNA"/>
</dbReference>
<comment type="caution">
    <text evidence="2">The sequence shown here is derived from an EMBL/GenBank/DDBJ whole genome shotgun (WGS) entry which is preliminary data.</text>
</comment>
<dbReference type="AlphaFoldDB" id="A0A8H4EWC9"/>
<dbReference type="Proteomes" id="UP000469890">
    <property type="component" value="Unassembled WGS sequence"/>
</dbReference>
<protein>
    <submittedName>
        <fullName evidence="2">Uncharacterized protein</fullName>
    </submittedName>
</protein>
<gene>
    <name evidence="2" type="ORF">FB192DRAFT_1405673</name>
</gene>
<sequence length="70" mass="6797">MALDEKAAVAGTSFAVAFGNGAVAPFAAVVEPACPGAFAVPIVAAASFAAPPFLMVVACLSCSCRAPLDP</sequence>
<keyword evidence="1" id="KW-0472">Membrane</keyword>
<name>A0A8H4EWC9_MUCCL</name>
<keyword evidence="1" id="KW-1133">Transmembrane helix</keyword>
<evidence type="ECO:0000313" key="3">
    <source>
        <dbReference type="Proteomes" id="UP000469890"/>
    </source>
</evidence>
<evidence type="ECO:0000313" key="2">
    <source>
        <dbReference type="EMBL" id="KAF1796204.1"/>
    </source>
</evidence>
<organism evidence="2 3">
    <name type="scientific">Mucor circinelloides f. lusitanicus</name>
    <name type="common">Mucor racemosus var. lusitanicus</name>
    <dbReference type="NCBI Taxonomy" id="29924"/>
    <lineage>
        <taxon>Eukaryota</taxon>
        <taxon>Fungi</taxon>
        <taxon>Fungi incertae sedis</taxon>
        <taxon>Mucoromycota</taxon>
        <taxon>Mucoromycotina</taxon>
        <taxon>Mucoromycetes</taxon>
        <taxon>Mucorales</taxon>
        <taxon>Mucorineae</taxon>
        <taxon>Mucoraceae</taxon>
        <taxon>Mucor</taxon>
    </lineage>
</organism>
<accession>A0A8H4EWC9</accession>